<proteinExistence type="predicted"/>
<evidence type="ECO:0000259" key="8">
    <source>
        <dbReference type="PROSITE" id="PS50109"/>
    </source>
</evidence>
<dbReference type="InterPro" id="IPR005467">
    <property type="entry name" value="His_kinase_dom"/>
</dbReference>
<evidence type="ECO:0000256" key="5">
    <source>
        <dbReference type="ARBA" id="ARBA00023012"/>
    </source>
</evidence>
<reference evidence="10 11" key="1">
    <citation type="journal article" date="2021" name="Int. J. Syst. Evol. Microbiol.">
        <title>Amazonocrinis nigriterrae gen. nov., sp. nov., Atlanticothrix silvestris gen. nov., sp. nov. and Dendronalium phyllosphericum gen. nov., sp. nov., nostocacean cyanobacteria from Brazilian environments.</title>
        <authorList>
            <person name="Alvarenga D.O."/>
            <person name="Andreote A.P.D."/>
            <person name="Branco L.H.Z."/>
            <person name="Delbaje E."/>
            <person name="Cruz R.B."/>
            <person name="Varani A.M."/>
            <person name="Fiore M.F."/>
        </authorList>
    </citation>
    <scope>NUCLEOTIDE SEQUENCE [LARGE SCALE GENOMIC DNA]</scope>
    <source>
        <strain evidence="10 11">CENA369</strain>
    </source>
</reference>
<evidence type="ECO:0000313" key="11">
    <source>
        <dbReference type="Proteomes" id="UP000662314"/>
    </source>
</evidence>
<keyword evidence="4" id="KW-0808">Transferase</keyword>
<feature type="domain" description="Histidine kinase" evidence="8">
    <location>
        <begin position="238"/>
        <end position="493"/>
    </location>
</feature>
<evidence type="ECO:0000256" key="6">
    <source>
        <dbReference type="PROSITE-ProRule" id="PRU00169"/>
    </source>
</evidence>
<keyword evidence="3 6" id="KW-0597">Phosphoprotein</keyword>
<evidence type="ECO:0000259" key="9">
    <source>
        <dbReference type="PROSITE" id="PS50110"/>
    </source>
</evidence>
<dbReference type="InterPro" id="IPR003661">
    <property type="entry name" value="HisK_dim/P_dom"/>
</dbReference>
<evidence type="ECO:0000256" key="3">
    <source>
        <dbReference type="ARBA" id="ARBA00022553"/>
    </source>
</evidence>
<dbReference type="GO" id="GO:0000155">
    <property type="term" value="F:phosphorelay sensor kinase activity"/>
    <property type="evidence" value="ECO:0007669"/>
    <property type="project" value="InterPro"/>
</dbReference>
<dbReference type="PROSITE" id="PS50109">
    <property type="entry name" value="HIS_KIN"/>
    <property type="match status" value="1"/>
</dbReference>
<dbReference type="InterPro" id="IPR001789">
    <property type="entry name" value="Sig_transdc_resp-reg_receiver"/>
</dbReference>
<dbReference type="RefSeq" id="WP_214434293.1">
    <property type="nucleotide sequence ID" value="NZ_CAWPUQ010000066.1"/>
</dbReference>
<accession>A0A8J7I609</accession>
<keyword evidence="7" id="KW-0175">Coiled coil</keyword>
<dbReference type="InterPro" id="IPR004358">
    <property type="entry name" value="Sig_transdc_His_kin-like_C"/>
</dbReference>
<evidence type="ECO:0000256" key="7">
    <source>
        <dbReference type="SAM" id="Coils"/>
    </source>
</evidence>
<dbReference type="CDD" id="cd19920">
    <property type="entry name" value="REC_PA4781-like"/>
    <property type="match status" value="1"/>
</dbReference>
<dbReference type="EMBL" id="JAECZA010000158">
    <property type="protein sequence ID" value="MBH8575515.1"/>
    <property type="molecule type" value="Genomic_DNA"/>
</dbReference>
<dbReference type="InterPro" id="IPR036097">
    <property type="entry name" value="HisK_dim/P_sf"/>
</dbReference>
<evidence type="ECO:0000256" key="1">
    <source>
        <dbReference type="ARBA" id="ARBA00000085"/>
    </source>
</evidence>
<dbReference type="Proteomes" id="UP000662314">
    <property type="component" value="Unassembled WGS sequence"/>
</dbReference>
<gene>
    <name evidence="10" type="ORF">I8752_21385</name>
</gene>
<dbReference type="InterPro" id="IPR036890">
    <property type="entry name" value="HATPase_C_sf"/>
</dbReference>
<dbReference type="EC" id="2.7.13.3" evidence="2"/>
<feature type="modified residue" description="4-aspartylphosphate" evidence="6">
    <location>
        <position position="59"/>
    </location>
</feature>
<comment type="catalytic activity">
    <reaction evidence="1">
        <text>ATP + protein L-histidine = ADP + protein N-phospho-L-histidine.</text>
        <dbReference type="EC" id="2.7.13.3"/>
    </reaction>
</comment>
<dbReference type="PRINTS" id="PR00344">
    <property type="entry name" value="BCTRLSENSOR"/>
</dbReference>
<dbReference type="SUPFAM" id="SSF47384">
    <property type="entry name" value="Homodimeric domain of signal transducing histidine kinase"/>
    <property type="match status" value="1"/>
</dbReference>
<dbReference type="Pfam" id="PF00072">
    <property type="entry name" value="Response_reg"/>
    <property type="match status" value="1"/>
</dbReference>
<dbReference type="PROSITE" id="PS50110">
    <property type="entry name" value="RESPONSE_REGULATORY"/>
    <property type="match status" value="1"/>
</dbReference>
<keyword evidence="4" id="KW-0418">Kinase</keyword>
<evidence type="ECO:0000313" key="10">
    <source>
        <dbReference type="EMBL" id="MBH8575515.1"/>
    </source>
</evidence>
<dbReference type="Gene3D" id="1.10.287.130">
    <property type="match status" value="1"/>
</dbReference>
<dbReference type="Pfam" id="PF02518">
    <property type="entry name" value="HATPase_c"/>
    <property type="match status" value="1"/>
</dbReference>
<dbReference type="InterPro" id="IPR011006">
    <property type="entry name" value="CheY-like_superfamily"/>
</dbReference>
<dbReference type="SUPFAM" id="SSF52172">
    <property type="entry name" value="CheY-like"/>
    <property type="match status" value="1"/>
</dbReference>
<dbReference type="PANTHER" id="PTHR43065">
    <property type="entry name" value="SENSOR HISTIDINE KINASE"/>
    <property type="match status" value="1"/>
</dbReference>
<dbReference type="PANTHER" id="PTHR43065:SF50">
    <property type="entry name" value="HISTIDINE KINASE"/>
    <property type="match status" value="1"/>
</dbReference>
<dbReference type="Gene3D" id="3.40.50.2300">
    <property type="match status" value="1"/>
</dbReference>
<comment type="caution">
    <text evidence="10">The sequence shown here is derived from an EMBL/GenBank/DDBJ whole genome shotgun (WGS) entry which is preliminary data.</text>
</comment>
<dbReference type="SUPFAM" id="SSF55874">
    <property type="entry name" value="ATPase domain of HSP90 chaperone/DNA topoisomerase II/histidine kinase"/>
    <property type="match status" value="1"/>
</dbReference>
<organism evidence="10 11">
    <name type="scientific">Dendronalium phyllosphericum CENA369</name>
    <dbReference type="NCBI Taxonomy" id="1725256"/>
    <lineage>
        <taxon>Bacteria</taxon>
        <taxon>Bacillati</taxon>
        <taxon>Cyanobacteriota</taxon>
        <taxon>Cyanophyceae</taxon>
        <taxon>Nostocales</taxon>
        <taxon>Nostocaceae</taxon>
        <taxon>Dendronalium</taxon>
        <taxon>Dendronalium phyllosphericum</taxon>
    </lineage>
</organism>
<dbReference type="SMART" id="SM00448">
    <property type="entry name" value="REC"/>
    <property type="match status" value="1"/>
</dbReference>
<dbReference type="CDD" id="cd00082">
    <property type="entry name" value="HisKA"/>
    <property type="match status" value="1"/>
</dbReference>
<dbReference type="AlphaFoldDB" id="A0A8J7I609"/>
<dbReference type="Gene3D" id="3.30.565.10">
    <property type="entry name" value="Histidine kinase-like ATPase, C-terminal domain"/>
    <property type="match status" value="1"/>
</dbReference>
<feature type="domain" description="Response regulatory" evidence="9">
    <location>
        <begin position="10"/>
        <end position="126"/>
    </location>
</feature>
<sequence>MNRENTEKNIILIVDDTPTNLGVLFEFLADSGFQVLVAEDGKDAIEQLEYALPDLILLDVIMPGIDGFETCRHLKAKEKTKDIPVIFMTALSETVDKVKGLTLGAVDYITKPLQHEEVLARVNIHLSLRNLTKRLQQHSLRLEQEVQERLNAEQALLQLTAELEKRVDARTQELQHANRQLKQEVQERILTEQALQLSENRYREQANQLEIAFRQLQETQSQLVQSEKMSSLGQLVAGVAHEINNPVNFIYGNLTHANQYAQDLLDLLDLYAKYIPLPPLEIQELAEAIDLEFLINDLPKLLSSMKMGAERICEIIQSLRNFARVDEIEMKPMNIHDGLDSTLLILHNRLKASTNHSSIKVIKEYGNLPLVECYAGQLNQVFMNLIANAIDALEEYNQKQITDKKAEPQILIRTTAIDNCFVSIAIADNGVGMTEDVWQNLFNPFFTTKPVGKGTGLGLSISYQIVSKHQGQMHCISAPARGAEFIITIPIQQRSLEFACILPTNINSTYSG</sequence>
<evidence type="ECO:0000256" key="4">
    <source>
        <dbReference type="ARBA" id="ARBA00022777"/>
    </source>
</evidence>
<dbReference type="SMART" id="SM00387">
    <property type="entry name" value="HATPase_c"/>
    <property type="match status" value="1"/>
</dbReference>
<evidence type="ECO:0000256" key="2">
    <source>
        <dbReference type="ARBA" id="ARBA00012438"/>
    </source>
</evidence>
<keyword evidence="5" id="KW-0902">Two-component regulatory system</keyword>
<keyword evidence="11" id="KW-1185">Reference proteome</keyword>
<dbReference type="InterPro" id="IPR003594">
    <property type="entry name" value="HATPase_dom"/>
</dbReference>
<protein>
    <recommendedName>
        <fullName evidence="2">histidine kinase</fullName>
        <ecNumber evidence="2">2.7.13.3</ecNumber>
    </recommendedName>
</protein>
<name>A0A8J7I609_9NOST</name>
<feature type="coiled-coil region" evidence="7">
    <location>
        <begin position="128"/>
        <end position="222"/>
    </location>
</feature>